<dbReference type="PANTHER" id="PTHR24118">
    <property type="entry name" value="POTE ANKYRIN DOMAIN"/>
    <property type="match status" value="1"/>
</dbReference>
<dbReference type="AlphaFoldDB" id="A0AA85B3I5"/>
<organism evidence="1 2">
    <name type="scientific">Schistosoma mattheei</name>
    <dbReference type="NCBI Taxonomy" id="31246"/>
    <lineage>
        <taxon>Eukaryota</taxon>
        <taxon>Metazoa</taxon>
        <taxon>Spiralia</taxon>
        <taxon>Lophotrochozoa</taxon>
        <taxon>Platyhelminthes</taxon>
        <taxon>Trematoda</taxon>
        <taxon>Digenea</taxon>
        <taxon>Strigeidida</taxon>
        <taxon>Schistosomatoidea</taxon>
        <taxon>Schistosomatidae</taxon>
        <taxon>Schistosoma</taxon>
    </lineage>
</organism>
<dbReference type="SUPFAM" id="SSF48403">
    <property type="entry name" value="Ankyrin repeat"/>
    <property type="match status" value="3"/>
</dbReference>
<dbReference type="Proteomes" id="UP000050791">
    <property type="component" value="Unassembled WGS sequence"/>
</dbReference>
<proteinExistence type="predicted"/>
<accession>A0AA85B3I5</accession>
<reference evidence="2" key="1">
    <citation type="submission" date="2023-11" db="UniProtKB">
        <authorList>
            <consortium name="WormBaseParasite"/>
        </authorList>
    </citation>
    <scope>IDENTIFICATION</scope>
</reference>
<dbReference type="InterPro" id="IPR002110">
    <property type="entry name" value="Ankyrin_rpt"/>
</dbReference>
<evidence type="ECO:0000313" key="1">
    <source>
        <dbReference type="Proteomes" id="UP000050791"/>
    </source>
</evidence>
<dbReference type="InterPro" id="IPR036770">
    <property type="entry name" value="Ankyrin_rpt-contain_sf"/>
</dbReference>
<sequence length="1210" mass="139909">MLTTTVNRSLTCKSLKLPSTTENMQNNLKSLQLYTIFNSYNSIKELWLAHELITSEHGNMRDEETGNTLLHYLILSIPRFAKQFYDCNMINGNQLYPEWASPIVGLVYRLVVCGRCSVNAQNNMGNTVLHLICLLPYTEFLAIHLIRLGADPEIKNNSGLHVFYHYGEQRAWLVKNLPGLNCGIWNAIKREDMIKMDYYLSCWCRTIANQPNGKSLFECSMSTGNYELVKHVDQARNTNELIAAAMALDLNYMEDLLSIKIEKEKCQVNKCDRSFDPPRPLTAELAIIYGNKANKAIELLKKYGAVDESNYYESVEQRKMAFVNSPFYLQVKTAKTIADLNKAWKLIEYSSFQSNLRRHTDQATYLHYLVERYKSLKHQPHLQCGLIRLMAKLVIADVDLQARDKFGNTALLCAAKSNTFADRNTNSTKANESMLNQIDKEAEREDEVEDGVVLDTVGKIVEETIETVDINESLRNPTINDDVKHLVMDEDRNERSPSKKPSLSISVSDHSNMSVKNESIHRCMMNVPDFSDQRLISILIQLGSDCSIPCKNGYSVYNENYIPKGAYTIKRNIQSSLLKNSIKRSKGLIDHPGIWPIVDRLIYSVQYHKSNDIIDYFCTELENTIKDNLIWLKAKRSGLTVIEWINSLWTHDRCNQWIEGIREKLTNVLQYYVSLTDFVIYSMAGDIQKLKQCLAMGKGQLKAQLHMQKFLVGINNNGRANFITRPLLVSVMEYSTAEVKLPNVSHYVHIIILFSMNWNKALFFVQEKEPFGPVAFWSFKNLVSLQHTYEVIKEVPVHLRDSNGSSLFHYATNLFHTIHPKDVNGFRWASLILATILRRGVKIYHRDIWQRTARDILNRSRYELLDNNNVHCETERISDHSKKRYANFEQKIFRNNSRIGKLVISIPPDPFELHDIIDPETGNLLTAEQLIDRHVGFLASGNHLQSMEELILYGYNYIHLANSGPVRFKSARLLAEQKGHHEMISLLDTVDQYRTEMMEVHKTIITGDYHQFLRLVNNKRVIMGRDWRERSLLHLAVLYRRTEFVLQLIELCQELVNYQDCLGRTAFHYAICLPDNRRLFLKMVSKSGGIDKQIKDLRNISIHQYGELYDRNIPEYQNLINIEKSIKLLESNWPDQTICSLLPKISNDNDDGDQLFIKDKHESDNKQSIVEVIHNTNKNTENCLIFPIPGAFNTFEVKRIKSVFNWKQRI</sequence>
<protein>
    <recommendedName>
        <fullName evidence="3">ANK_REP_REGION domain-containing protein</fullName>
    </recommendedName>
</protein>
<dbReference type="PANTHER" id="PTHR24118:SF99">
    <property type="entry name" value="POTE ANKYRIN DOMAIN FAMILY MEMBER 3C-RELATED"/>
    <property type="match status" value="1"/>
</dbReference>
<name>A0AA85B3I5_9TREM</name>
<evidence type="ECO:0008006" key="3">
    <source>
        <dbReference type="Google" id="ProtNLM"/>
    </source>
</evidence>
<dbReference type="SMART" id="SM00248">
    <property type="entry name" value="ANK"/>
    <property type="match status" value="5"/>
</dbReference>
<dbReference type="Gene3D" id="1.25.40.20">
    <property type="entry name" value="Ankyrin repeat-containing domain"/>
    <property type="match status" value="3"/>
</dbReference>
<evidence type="ECO:0000313" key="2">
    <source>
        <dbReference type="WBParaSite" id="SMTH1_30680.1"/>
    </source>
</evidence>
<dbReference type="WBParaSite" id="SMTH1_30680.1">
    <property type="protein sequence ID" value="SMTH1_30680.1"/>
    <property type="gene ID" value="SMTH1_30680"/>
</dbReference>